<evidence type="ECO:0000256" key="9">
    <source>
        <dbReference type="ARBA" id="ARBA00037998"/>
    </source>
</evidence>
<evidence type="ECO:0000256" key="7">
    <source>
        <dbReference type="ARBA" id="ARBA00022989"/>
    </source>
</evidence>
<dbReference type="InterPro" id="IPR001851">
    <property type="entry name" value="ABC_transp_permease"/>
</dbReference>
<feature type="transmembrane region" description="Helical" evidence="10">
    <location>
        <begin position="69"/>
        <end position="90"/>
    </location>
</feature>
<dbReference type="CDD" id="cd06582">
    <property type="entry name" value="TM_PBP1_LivH_like"/>
    <property type="match status" value="1"/>
</dbReference>
<dbReference type="GO" id="GO:0015188">
    <property type="term" value="F:L-isoleucine transmembrane transporter activity"/>
    <property type="evidence" value="ECO:0007669"/>
    <property type="project" value="TreeGrafter"/>
</dbReference>
<evidence type="ECO:0000313" key="11">
    <source>
        <dbReference type="EMBL" id="GAH66761.1"/>
    </source>
</evidence>
<comment type="caution">
    <text evidence="11">The sequence shown here is derived from an EMBL/GenBank/DDBJ whole genome shotgun (WGS) entry which is preliminary data.</text>
</comment>
<dbReference type="PANTHER" id="PTHR11795">
    <property type="entry name" value="BRANCHED-CHAIN AMINO ACID TRANSPORT SYSTEM PERMEASE PROTEIN LIVH"/>
    <property type="match status" value="1"/>
</dbReference>
<keyword evidence="8 10" id="KW-0472">Membrane</keyword>
<dbReference type="PANTHER" id="PTHR11795:SF371">
    <property type="entry name" value="HIGH-AFFINITY BRANCHED-CHAIN AMINO ACID TRANSPORT SYSTEM PERMEASE PROTEIN LIVH"/>
    <property type="match status" value="1"/>
</dbReference>
<dbReference type="EMBL" id="BARU01033377">
    <property type="protein sequence ID" value="GAH66761.1"/>
    <property type="molecule type" value="Genomic_DNA"/>
</dbReference>
<evidence type="ECO:0000256" key="1">
    <source>
        <dbReference type="ARBA" id="ARBA00004651"/>
    </source>
</evidence>
<dbReference type="GO" id="GO:0042941">
    <property type="term" value="P:D-alanine transmembrane transport"/>
    <property type="evidence" value="ECO:0007669"/>
    <property type="project" value="TreeGrafter"/>
</dbReference>
<keyword evidence="5 10" id="KW-0812">Transmembrane</keyword>
<dbReference type="GO" id="GO:1903806">
    <property type="term" value="P:L-isoleucine import across plasma membrane"/>
    <property type="evidence" value="ECO:0007669"/>
    <property type="project" value="TreeGrafter"/>
</dbReference>
<keyword evidence="3" id="KW-1003">Cell membrane</keyword>
<protein>
    <submittedName>
        <fullName evidence="11">Uncharacterized protein</fullName>
    </submittedName>
</protein>
<evidence type="ECO:0000256" key="6">
    <source>
        <dbReference type="ARBA" id="ARBA00022970"/>
    </source>
</evidence>
<dbReference type="GO" id="GO:0005886">
    <property type="term" value="C:plasma membrane"/>
    <property type="evidence" value="ECO:0007669"/>
    <property type="project" value="UniProtKB-SubCell"/>
</dbReference>
<dbReference type="InterPro" id="IPR052157">
    <property type="entry name" value="BCAA_transport_permease"/>
</dbReference>
<evidence type="ECO:0000256" key="8">
    <source>
        <dbReference type="ARBA" id="ARBA00023136"/>
    </source>
</evidence>
<reference evidence="11" key="1">
    <citation type="journal article" date="2014" name="Front. Microbiol.">
        <title>High frequency of phylogenetically diverse reductive dehalogenase-homologous genes in deep subseafloor sedimentary metagenomes.</title>
        <authorList>
            <person name="Kawai M."/>
            <person name="Futagami T."/>
            <person name="Toyoda A."/>
            <person name="Takaki Y."/>
            <person name="Nishi S."/>
            <person name="Hori S."/>
            <person name="Arai W."/>
            <person name="Tsubouchi T."/>
            <person name="Morono Y."/>
            <person name="Uchiyama I."/>
            <person name="Ito T."/>
            <person name="Fujiyama A."/>
            <person name="Inagaki F."/>
            <person name="Takami H."/>
        </authorList>
    </citation>
    <scope>NUCLEOTIDE SEQUENCE</scope>
    <source>
        <strain evidence="11">Expedition CK06-06</strain>
    </source>
</reference>
<dbReference type="GO" id="GO:0015808">
    <property type="term" value="P:L-alanine transport"/>
    <property type="evidence" value="ECO:0007669"/>
    <property type="project" value="TreeGrafter"/>
</dbReference>
<accession>X1H990</accession>
<gene>
    <name evidence="11" type="ORF">S03H2_52543</name>
</gene>
<dbReference type="GO" id="GO:0015192">
    <property type="term" value="F:L-phenylalanine transmembrane transporter activity"/>
    <property type="evidence" value="ECO:0007669"/>
    <property type="project" value="TreeGrafter"/>
</dbReference>
<name>X1H990_9ZZZZ</name>
<comment type="subcellular location">
    <subcellularLocation>
        <location evidence="1">Cell membrane</location>
        <topology evidence="1">Multi-pass membrane protein</topology>
    </subcellularLocation>
</comment>
<keyword evidence="7 10" id="KW-1133">Transmembrane helix</keyword>
<dbReference type="AlphaFoldDB" id="X1H990"/>
<keyword evidence="6" id="KW-0029">Amino-acid transport</keyword>
<evidence type="ECO:0000256" key="10">
    <source>
        <dbReference type="SAM" id="Phobius"/>
    </source>
</evidence>
<dbReference type="Pfam" id="PF02653">
    <property type="entry name" value="BPD_transp_2"/>
    <property type="match status" value="1"/>
</dbReference>
<evidence type="ECO:0000256" key="2">
    <source>
        <dbReference type="ARBA" id="ARBA00022448"/>
    </source>
</evidence>
<evidence type="ECO:0000256" key="4">
    <source>
        <dbReference type="ARBA" id="ARBA00022519"/>
    </source>
</evidence>
<evidence type="ECO:0000256" key="3">
    <source>
        <dbReference type="ARBA" id="ARBA00022475"/>
    </source>
</evidence>
<sequence>LFSLAIMALFTAFVKKTKLGIAMRATAESIETARLVGINVDRVIAIAFILGSAIASITGFMWGAKYGQISYDMGFMAGVKAFVAIVVGGVGRDYQFHQVLYEDVEAQGSYEERYFRSPSYLLIGCGIKHQTHKCSESHHQAYSRYEGKAKQGKT</sequence>
<comment type="similarity">
    <text evidence="9">Belongs to the binding-protein-dependent transport system permease family. LivHM subfamily.</text>
</comment>
<dbReference type="GO" id="GO:0015190">
    <property type="term" value="F:L-leucine transmembrane transporter activity"/>
    <property type="evidence" value="ECO:0007669"/>
    <property type="project" value="TreeGrafter"/>
</dbReference>
<feature type="transmembrane region" description="Helical" evidence="10">
    <location>
        <begin position="43"/>
        <end position="63"/>
    </location>
</feature>
<keyword evidence="4" id="KW-0997">Cell inner membrane</keyword>
<evidence type="ECO:0000256" key="5">
    <source>
        <dbReference type="ARBA" id="ARBA00022692"/>
    </source>
</evidence>
<keyword evidence="2" id="KW-0813">Transport</keyword>
<organism evidence="11">
    <name type="scientific">marine sediment metagenome</name>
    <dbReference type="NCBI Taxonomy" id="412755"/>
    <lineage>
        <taxon>unclassified sequences</taxon>
        <taxon>metagenomes</taxon>
        <taxon>ecological metagenomes</taxon>
    </lineage>
</organism>
<dbReference type="GO" id="GO:0005304">
    <property type="term" value="F:L-valine transmembrane transporter activity"/>
    <property type="evidence" value="ECO:0007669"/>
    <property type="project" value="TreeGrafter"/>
</dbReference>
<feature type="non-terminal residue" evidence="11">
    <location>
        <position position="1"/>
    </location>
</feature>
<proteinExistence type="inferred from homology"/>